<accession>A0AAW1X7F9</accession>
<protein>
    <submittedName>
        <fullName evidence="2">Uncharacterized protein</fullName>
    </submittedName>
</protein>
<name>A0AAW1X7F9_RUBAR</name>
<comment type="caution">
    <text evidence="2">The sequence shown here is derived from an EMBL/GenBank/DDBJ whole genome shotgun (WGS) entry which is preliminary data.</text>
</comment>
<reference evidence="2 3" key="1">
    <citation type="journal article" date="2023" name="G3 (Bethesda)">
        <title>A chromosome-length genome assembly and annotation of blackberry (Rubus argutus, cv. 'Hillquist').</title>
        <authorList>
            <person name="Bruna T."/>
            <person name="Aryal R."/>
            <person name="Dudchenko O."/>
            <person name="Sargent D.J."/>
            <person name="Mead D."/>
            <person name="Buti M."/>
            <person name="Cavallini A."/>
            <person name="Hytonen T."/>
            <person name="Andres J."/>
            <person name="Pham M."/>
            <person name="Weisz D."/>
            <person name="Mascagni F."/>
            <person name="Usai G."/>
            <person name="Natali L."/>
            <person name="Bassil N."/>
            <person name="Fernandez G.E."/>
            <person name="Lomsadze A."/>
            <person name="Armour M."/>
            <person name="Olukolu B."/>
            <person name="Poorten T."/>
            <person name="Britton C."/>
            <person name="Davik J."/>
            <person name="Ashrafi H."/>
            <person name="Aiden E.L."/>
            <person name="Borodovsky M."/>
            <person name="Worthington M."/>
        </authorList>
    </citation>
    <scope>NUCLEOTIDE SEQUENCE [LARGE SCALE GENOMIC DNA]</scope>
    <source>
        <strain evidence="2">PI 553951</strain>
    </source>
</reference>
<keyword evidence="3" id="KW-1185">Reference proteome</keyword>
<dbReference type="Proteomes" id="UP001457282">
    <property type="component" value="Unassembled WGS sequence"/>
</dbReference>
<evidence type="ECO:0000256" key="1">
    <source>
        <dbReference type="SAM" id="MobiDB-lite"/>
    </source>
</evidence>
<gene>
    <name evidence="2" type="ORF">M0R45_019443</name>
</gene>
<dbReference type="AlphaFoldDB" id="A0AAW1X7F9"/>
<organism evidence="2 3">
    <name type="scientific">Rubus argutus</name>
    <name type="common">Southern blackberry</name>
    <dbReference type="NCBI Taxonomy" id="59490"/>
    <lineage>
        <taxon>Eukaryota</taxon>
        <taxon>Viridiplantae</taxon>
        <taxon>Streptophyta</taxon>
        <taxon>Embryophyta</taxon>
        <taxon>Tracheophyta</taxon>
        <taxon>Spermatophyta</taxon>
        <taxon>Magnoliopsida</taxon>
        <taxon>eudicotyledons</taxon>
        <taxon>Gunneridae</taxon>
        <taxon>Pentapetalae</taxon>
        <taxon>rosids</taxon>
        <taxon>fabids</taxon>
        <taxon>Rosales</taxon>
        <taxon>Rosaceae</taxon>
        <taxon>Rosoideae</taxon>
        <taxon>Rosoideae incertae sedis</taxon>
        <taxon>Rubus</taxon>
    </lineage>
</organism>
<evidence type="ECO:0000313" key="2">
    <source>
        <dbReference type="EMBL" id="KAK9932196.1"/>
    </source>
</evidence>
<sequence>MLLLLPRRRFLPSCSPPPAICSGSQSPSLKPNHPSHQSASVAKPLRRQASPPPAHRRPPPSQAHGGPNPHIPSRAFLFWL</sequence>
<dbReference type="EMBL" id="JBEDUW010000004">
    <property type="protein sequence ID" value="KAK9932196.1"/>
    <property type="molecule type" value="Genomic_DNA"/>
</dbReference>
<evidence type="ECO:0000313" key="3">
    <source>
        <dbReference type="Proteomes" id="UP001457282"/>
    </source>
</evidence>
<feature type="compositionally biased region" description="Polar residues" evidence="1">
    <location>
        <begin position="22"/>
        <end position="40"/>
    </location>
</feature>
<proteinExistence type="predicted"/>
<feature type="region of interest" description="Disordered" evidence="1">
    <location>
        <begin position="11"/>
        <end position="72"/>
    </location>
</feature>